<dbReference type="EMBL" id="JAHXDN010000001">
    <property type="protein sequence ID" value="MBW4706995.1"/>
    <property type="molecule type" value="Genomic_DNA"/>
</dbReference>
<keyword evidence="2" id="KW-0378">Hydrolase</keyword>
<keyword evidence="2" id="KW-0255">Endonuclease</keyword>
<name>A0A9X1JX99_9RHOB</name>
<dbReference type="Proteomes" id="UP001138661">
    <property type="component" value="Unassembled WGS sequence"/>
</dbReference>
<sequence>MTKPDSFELGKCIFCKKTAGPLRSVEHIGPESMGNISGRRVLPKGAVCDPCNNYFATKVEGAELIHNSFQNLRAKYMVPTSVRIH</sequence>
<organism evidence="2 3">
    <name type="scientific">Roseobacter insulae</name>
    <dbReference type="NCBI Taxonomy" id="2859783"/>
    <lineage>
        <taxon>Bacteria</taxon>
        <taxon>Pseudomonadati</taxon>
        <taxon>Pseudomonadota</taxon>
        <taxon>Alphaproteobacteria</taxon>
        <taxon>Rhodobacterales</taxon>
        <taxon>Roseobacteraceae</taxon>
        <taxon>Roseobacter</taxon>
    </lineage>
</organism>
<evidence type="ECO:0000313" key="3">
    <source>
        <dbReference type="Proteomes" id="UP001138661"/>
    </source>
</evidence>
<dbReference type="RefSeq" id="WP_219499363.1">
    <property type="nucleotide sequence ID" value="NZ_JAHXDN010000001.1"/>
</dbReference>
<dbReference type="InterPro" id="IPR029471">
    <property type="entry name" value="HNH_5"/>
</dbReference>
<proteinExistence type="predicted"/>
<keyword evidence="2" id="KW-0540">Nuclease</keyword>
<dbReference type="Pfam" id="PF14279">
    <property type="entry name" value="HNH_5"/>
    <property type="match status" value="1"/>
</dbReference>
<accession>A0A9X1JX99</accession>
<gene>
    <name evidence="2" type="ORF">KX928_04250</name>
</gene>
<reference evidence="2" key="1">
    <citation type="submission" date="2021-07" db="EMBL/GenBank/DDBJ databases">
        <title>Roseobacter insulae sp. nov., isolated from a tidal flat.</title>
        <authorList>
            <person name="Park S."/>
            <person name="Yoon J.-H."/>
        </authorList>
    </citation>
    <scope>NUCLEOTIDE SEQUENCE</scope>
    <source>
        <strain evidence="2">YSTF-M11</strain>
    </source>
</reference>
<evidence type="ECO:0000259" key="1">
    <source>
        <dbReference type="Pfam" id="PF14279"/>
    </source>
</evidence>
<evidence type="ECO:0000313" key="2">
    <source>
        <dbReference type="EMBL" id="MBW4706995.1"/>
    </source>
</evidence>
<dbReference type="GO" id="GO:0004519">
    <property type="term" value="F:endonuclease activity"/>
    <property type="evidence" value="ECO:0007669"/>
    <property type="project" value="UniProtKB-KW"/>
</dbReference>
<dbReference type="AlphaFoldDB" id="A0A9X1JX99"/>
<keyword evidence="3" id="KW-1185">Reference proteome</keyword>
<protein>
    <submittedName>
        <fullName evidence="2">HNH endonuclease</fullName>
    </submittedName>
</protein>
<comment type="caution">
    <text evidence="2">The sequence shown here is derived from an EMBL/GenBank/DDBJ whole genome shotgun (WGS) entry which is preliminary data.</text>
</comment>
<feature type="domain" description="HNH endonuclease 5" evidence="1">
    <location>
        <begin position="12"/>
        <end position="61"/>
    </location>
</feature>